<organism evidence="10 11">
    <name type="scientific">Hohenbuehelia grisea</name>
    <dbReference type="NCBI Taxonomy" id="104357"/>
    <lineage>
        <taxon>Eukaryota</taxon>
        <taxon>Fungi</taxon>
        <taxon>Dikarya</taxon>
        <taxon>Basidiomycota</taxon>
        <taxon>Agaricomycotina</taxon>
        <taxon>Agaricomycetes</taxon>
        <taxon>Agaricomycetidae</taxon>
        <taxon>Agaricales</taxon>
        <taxon>Pleurotineae</taxon>
        <taxon>Pleurotaceae</taxon>
        <taxon>Hohenbuehelia</taxon>
    </lineage>
</organism>
<evidence type="ECO:0000313" key="11">
    <source>
        <dbReference type="Proteomes" id="UP001556367"/>
    </source>
</evidence>
<evidence type="ECO:0000313" key="10">
    <source>
        <dbReference type="EMBL" id="KAL0949356.1"/>
    </source>
</evidence>
<dbReference type="PROSITE" id="PS00086">
    <property type="entry name" value="CYTOCHROME_P450"/>
    <property type="match status" value="1"/>
</dbReference>
<dbReference type="EMBL" id="JASNQZ010000012">
    <property type="protein sequence ID" value="KAL0949356.1"/>
    <property type="molecule type" value="Genomic_DNA"/>
</dbReference>
<keyword evidence="6 9" id="KW-0560">Oxidoreductase</keyword>
<dbReference type="Pfam" id="PF00067">
    <property type="entry name" value="p450"/>
    <property type="match status" value="1"/>
</dbReference>
<dbReference type="InterPro" id="IPR001128">
    <property type="entry name" value="Cyt_P450"/>
</dbReference>
<evidence type="ECO:0000256" key="5">
    <source>
        <dbReference type="ARBA" id="ARBA00022723"/>
    </source>
</evidence>
<keyword evidence="8 9" id="KW-0503">Monooxygenase</keyword>
<protein>
    <recommendedName>
        <fullName evidence="12">Cytochrome P450</fullName>
    </recommendedName>
</protein>
<evidence type="ECO:0000256" key="3">
    <source>
        <dbReference type="ARBA" id="ARBA00010617"/>
    </source>
</evidence>
<comment type="similarity">
    <text evidence="3 9">Belongs to the cytochrome P450 family.</text>
</comment>
<keyword evidence="7 9" id="KW-0408">Iron</keyword>
<evidence type="ECO:0000256" key="1">
    <source>
        <dbReference type="ARBA" id="ARBA00001971"/>
    </source>
</evidence>
<dbReference type="InterPro" id="IPR017972">
    <property type="entry name" value="Cyt_P450_CS"/>
</dbReference>
<keyword evidence="11" id="KW-1185">Reference proteome</keyword>
<dbReference type="PANTHER" id="PTHR46300:SF5">
    <property type="entry name" value="CYTOCHROME P450"/>
    <property type="match status" value="1"/>
</dbReference>
<proteinExistence type="inferred from homology"/>
<evidence type="ECO:0000256" key="9">
    <source>
        <dbReference type="RuleBase" id="RU000461"/>
    </source>
</evidence>
<comment type="pathway">
    <text evidence="2">Secondary metabolite biosynthesis.</text>
</comment>
<keyword evidence="5 9" id="KW-0479">Metal-binding</keyword>
<dbReference type="CDD" id="cd11065">
    <property type="entry name" value="CYP64-like"/>
    <property type="match status" value="1"/>
</dbReference>
<dbReference type="Proteomes" id="UP001556367">
    <property type="component" value="Unassembled WGS sequence"/>
</dbReference>
<evidence type="ECO:0008006" key="12">
    <source>
        <dbReference type="Google" id="ProtNLM"/>
    </source>
</evidence>
<accession>A0ABR3J1D0</accession>
<evidence type="ECO:0000256" key="6">
    <source>
        <dbReference type="ARBA" id="ARBA00023002"/>
    </source>
</evidence>
<evidence type="ECO:0000256" key="7">
    <source>
        <dbReference type="ARBA" id="ARBA00023004"/>
    </source>
</evidence>
<name>A0ABR3J1D0_9AGAR</name>
<reference evidence="11" key="1">
    <citation type="submission" date="2024-06" db="EMBL/GenBank/DDBJ databases">
        <title>Multi-omics analyses provide insights into the biosynthesis of the anticancer antibiotic pleurotin in Hohenbuehelia grisea.</title>
        <authorList>
            <person name="Weaver J.A."/>
            <person name="Alberti F."/>
        </authorList>
    </citation>
    <scope>NUCLEOTIDE SEQUENCE [LARGE SCALE GENOMIC DNA]</scope>
    <source>
        <strain evidence="11">T-177</strain>
    </source>
</reference>
<dbReference type="Gene3D" id="1.10.630.10">
    <property type="entry name" value="Cytochrome P450"/>
    <property type="match status" value="1"/>
</dbReference>
<dbReference type="SUPFAM" id="SSF48264">
    <property type="entry name" value="Cytochrome P450"/>
    <property type="match status" value="1"/>
</dbReference>
<dbReference type="PANTHER" id="PTHR46300">
    <property type="entry name" value="P450, PUTATIVE (EUROFUNG)-RELATED-RELATED"/>
    <property type="match status" value="1"/>
</dbReference>
<comment type="cofactor">
    <cofactor evidence="1">
        <name>heme</name>
        <dbReference type="ChEBI" id="CHEBI:30413"/>
    </cofactor>
</comment>
<gene>
    <name evidence="10" type="ORF">HGRIS_009425</name>
</gene>
<keyword evidence="4 9" id="KW-0349">Heme</keyword>
<comment type="caution">
    <text evidence="10">The sequence shown here is derived from an EMBL/GenBank/DDBJ whole genome shotgun (WGS) entry which is preliminary data.</text>
</comment>
<evidence type="ECO:0000256" key="4">
    <source>
        <dbReference type="ARBA" id="ARBA00022617"/>
    </source>
</evidence>
<dbReference type="InterPro" id="IPR050364">
    <property type="entry name" value="Cytochrome_P450_fung"/>
</dbReference>
<sequence>MISSILGVLVFFAGVWLWRFVWKPRRIAPLPPSPPADPLIGHLRVMPTDNQGEVFHDWAKKYGDVVYVNILGQSIVILDSVKAAEDLLEKRGLIYSDRPTFAVFDLMGWYASLAFMPYGKRFQKHRKLLGSQFTSDASLLWRETQAKNAHQLAKSMIEHKGDHEKMLNWFTTALVTKIAYGFDIKKEGDEYMEISQQNQYLLNNSGTPGATPVDLFPILKYLPDWFPGAYYADFARKGRPTVNAMYDWPYDKVVQALAEGDETPSVIRTLVKQLQQQETSTIEDVEDIKGIGANIFVGGAQSTWSTIVIFLLTMILNPDVQKRAQAEIDSVIGTDRLPEFSDWSSLPYVECVVQEVFRWFPVIPLGIPHRCTEDDVYRGMLIPKGAVVIPNARGMSLDENTYKNPTAFNPSRFLPKPEGNGEPFFTSAFGFGRRICPGRFMGLNGLWIVIATILATANVTRAVDEEGNEIEFEVEFMNGLDNRPKPFPCAITSRSAHASDVLARTVELEH</sequence>
<evidence type="ECO:0000256" key="8">
    <source>
        <dbReference type="ARBA" id="ARBA00023033"/>
    </source>
</evidence>
<dbReference type="InterPro" id="IPR036396">
    <property type="entry name" value="Cyt_P450_sf"/>
</dbReference>
<dbReference type="InterPro" id="IPR002401">
    <property type="entry name" value="Cyt_P450_E_grp-I"/>
</dbReference>
<dbReference type="PRINTS" id="PR00463">
    <property type="entry name" value="EP450I"/>
</dbReference>
<evidence type="ECO:0000256" key="2">
    <source>
        <dbReference type="ARBA" id="ARBA00005179"/>
    </source>
</evidence>